<feature type="region of interest" description="Disordered" evidence="1">
    <location>
        <begin position="35"/>
        <end position="79"/>
    </location>
</feature>
<evidence type="ECO:0000313" key="3">
    <source>
        <dbReference type="EMBL" id="APH72464.1"/>
    </source>
</evidence>
<gene>
    <name evidence="3" type="ORF">BSQ44_14675</name>
</gene>
<protein>
    <submittedName>
        <fullName evidence="3">Uncharacterized protein</fullName>
    </submittedName>
</protein>
<evidence type="ECO:0000313" key="4">
    <source>
        <dbReference type="Proteomes" id="UP000182840"/>
    </source>
</evidence>
<feature type="chain" id="PRO_5012792373" evidence="2">
    <location>
        <begin position="34"/>
        <end position="104"/>
    </location>
</feature>
<dbReference type="KEGG" id="meso:BSQ44_14675"/>
<name>A0A1L3SSU9_9HYPH</name>
<reference evidence="4" key="1">
    <citation type="submission" date="2016-11" db="EMBL/GenBank/DDBJ databases">
        <title>Mesorhizobium oceanicum sp. nov., isolated from deep seawater in South China Sea.</title>
        <authorList>
            <person name="Fu G.-Y."/>
        </authorList>
    </citation>
    <scope>NUCLEOTIDE SEQUENCE [LARGE SCALE GENOMIC DNA]</scope>
    <source>
        <strain evidence="4">B7</strain>
    </source>
</reference>
<dbReference type="Proteomes" id="UP000182840">
    <property type="component" value="Chromosome"/>
</dbReference>
<organism evidence="3 4">
    <name type="scientific">Aquibium oceanicum</name>
    <dbReference type="NCBI Taxonomy" id="1670800"/>
    <lineage>
        <taxon>Bacteria</taxon>
        <taxon>Pseudomonadati</taxon>
        <taxon>Pseudomonadota</taxon>
        <taxon>Alphaproteobacteria</taxon>
        <taxon>Hyphomicrobiales</taxon>
        <taxon>Phyllobacteriaceae</taxon>
        <taxon>Aquibium</taxon>
    </lineage>
</organism>
<accession>A0A1L3SSU9</accession>
<dbReference type="STRING" id="1670800.BSQ44_14675"/>
<proteinExistence type="predicted"/>
<dbReference type="EMBL" id="CP018171">
    <property type="protein sequence ID" value="APH72464.1"/>
    <property type="molecule type" value="Genomic_DNA"/>
</dbReference>
<keyword evidence="2" id="KW-0732">Signal</keyword>
<sequence length="104" mass="11127">MTGRKHRIVHEEVPMRKTLALLVLTLFCAPAFADDQRAPTDDALPGVTTGSISPVAAEPQPEPDEALAAGSQPGSIRAGNWDIRISGSVSYEIGFGDRNGSRRR</sequence>
<keyword evidence="4" id="KW-1185">Reference proteome</keyword>
<evidence type="ECO:0000256" key="1">
    <source>
        <dbReference type="SAM" id="MobiDB-lite"/>
    </source>
</evidence>
<evidence type="ECO:0000256" key="2">
    <source>
        <dbReference type="SAM" id="SignalP"/>
    </source>
</evidence>
<feature type="signal peptide" evidence="2">
    <location>
        <begin position="1"/>
        <end position="33"/>
    </location>
</feature>
<dbReference type="AlphaFoldDB" id="A0A1L3SSU9"/>